<dbReference type="GO" id="GO:0009451">
    <property type="term" value="P:RNA modification"/>
    <property type="evidence" value="ECO:0007669"/>
    <property type="project" value="InterPro"/>
</dbReference>
<dbReference type="FunFam" id="1.25.40.10:FF:000344">
    <property type="entry name" value="Pentatricopeptide repeat-containing protein"/>
    <property type="match status" value="1"/>
</dbReference>
<dbReference type="SUPFAM" id="SSF48452">
    <property type="entry name" value="TPR-like"/>
    <property type="match status" value="2"/>
</dbReference>
<accession>A0A9Q0JNJ6</accession>
<evidence type="ECO:0008006" key="5">
    <source>
        <dbReference type="Google" id="ProtNLM"/>
    </source>
</evidence>
<dbReference type="Pfam" id="PF01535">
    <property type="entry name" value="PPR"/>
    <property type="match status" value="4"/>
</dbReference>
<dbReference type="Pfam" id="PF13041">
    <property type="entry name" value="PPR_2"/>
    <property type="match status" value="1"/>
</dbReference>
<reference evidence="3" key="1">
    <citation type="submission" date="2022-02" db="EMBL/GenBank/DDBJ databases">
        <authorList>
            <person name="Henning P.M."/>
            <person name="McCubbin A.G."/>
            <person name="Shore J.S."/>
        </authorList>
    </citation>
    <scope>NUCLEOTIDE SEQUENCE</scope>
    <source>
        <strain evidence="3">F60SS</strain>
        <tissue evidence="3">Leaves</tissue>
    </source>
</reference>
<evidence type="ECO:0000256" key="1">
    <source>
        <dbReference type="ARBA" id="ARBA00022737"/>
    </source>
</evidence>
<dbReference type="InterPro" id="IPR002885">
    <property type="entry name" value="PPR_rpt"/>
</dbReference>
<protein>
    <recommendedName>
        <fullName evidence="5">Pentacotripeptide-repeat region of PRORP domain-containing protein</fullName>
    </recommendedName>
</protein>
<dbReference type="NCBIfam" id="TIGR00756">
    <property type="entry name" value="PPR"/>
    <property type="match status" value="3"/>
</dbReference>
<evidence type="ECO:0000313" key="4">
    <source>
        <dbReference type="Proteomes" id="UP001141552"/>
    </source>
</evidence>
<dbReference type="EMBL" id="JAKUCV010000920">
    <property type="protein sequence ID" value="KAJ4848353.1"/>
    <property type="molecule type" value="Genomic_DNA"/>
</dbReference>
<feature type="repeat" description="PPR" evidence="2">
    <location>
        <begin position="322"/>
        <end position="356"/>
    </location>
</feature>
<dbReference type="InterPro" id="IPR046960">
    <property type="entry name" value="PPR_At4g14850-like_plant"/>
</dbReference>
<name>A0A9Q0JNJ6_9ROSI</name>
<keyword evidence="1" id="KW-0677">Repeat</keyword>
<evidence type="ECO:0000313" key="3">
    <source>
        <dbReference type="EMBL" id="KAJ4848353.1"/>
    </source>
</evidence>
<dbReference type="Gene3D" id="1.25.40.10">
    <property type="entry name" value="Tetratricopeptide repeat domain"/>
    <property type="match status" value="4"/>
</dbReference>
<evidence type="ECO:0000256" key="2">
    <source>
        <dbReference type="PROSITE-ProRule" id="PRU00708"/>
    </source>
</evidence>
<dbReference type="PANTHER" id="PTHR47926">
    <property type="entry name" value="PENTATRICOPEPTIDE REPEAT-CONTAINING PROTEIN"/>
    <property type="match status" value="1"/>
</dbReference>
<dbReference type="OrthoDB" id="1882346at2759"/>
<dbReference type="PROSITE" id="PS51375">
    <property type="entry name" value="PPR"/>
    <property type="match status" value="3"/>
</dbReference>
<gene>
    <name evidence="3" type="ORF">Tsubulata_012731</name>
</gene>
<dbReference type="GO" id="GO:0003723">
    <property type="term" value="F:RNA binding"/>
    <property type="evidence" value="ECO:0007669"/>
    <property type="project" value="InterPro"/>
</dbReference>
<feature type="repeat" description="PPR" evidence="2">
    <location>
        <begin position="291"/>
        <end position="321"/>
    </location>
</feature>
<feature type="repeat" description="PPR" evidence="2">
    <location>
        <begin position="220"/>
        <end position="255"/>
    </location>
</feature>
<dbReference type="Proteomes" id="UP001141552">
    <property type="component" value="Unassembled WGS sequence"/>
</dbReference>
<dbReference type="AlphaFoldDB" id="A0A9Q0JNJ6"/>
<comment type="caution">
    <text evidence="3">The sequence shown here is derived from an EMBL/GenBank/DDBJ whole genome shotgun (WGS) entry which is preliminary data.</text>
</comment>
<organism evidence="3 4">
    <name type="scientific">Turnera subulata</name>
    <dbReference type="NCBI Taxonomy" id="218843"/>
    <lineage>
        <taxon>Eukaryota</taxon>
        <taxon>Viridiplantae</taxon>
        <taxon>Streptophyta</taxon>
        <taxon>Embryophyta</taxon>
        <taxon>Tracheophyta</taxon>
        <taxon>Spermatophyta</taxon>
        <taxon>Magnoliopsida</taxon>
        <taxon>eudicotyledons</taxon>
        <taxon>Gunneridae</taxon>
        <taxon>Pentapetalae</taxon>
        <taxon>rosids</taxon>
        <taxon>fabids</taxon>
        <taxon>Malpighiales</taxon>
        <taxon>Passifloraceae</taxon>
        <taxon>Turnera</taxon>
    </lineage>
</organism>
<dbReference type="InterPro" id="IPR011990">
    <property type="entry name" value="TPR-like_helical_dom_sf"/>
</dbReference>
<proteinExistence type="predicted"/>
<sequence length="541" mass="60965">MRNPGVVGAHHLRRYSGIARERPLNLATASHSLLCSLNSCFLFVQQSTKRRQLVNLFQSLAHLNPLSLCNQIHAQVVVSGFQNDTYFAQALLSIYGRCQRLRYARSVFDKMPNMSLASWSSMVSMYARNGFSEETLSVFLESRRSCNESPNRDILANVLRACTRMSGGDGDIGQQLHCFLVKLGFDRDVYMGTFLVDLYAKNGDIDDGARMVFDGLVEKSEIAWTTIVTAYARSGRSDESLRLFNEVVGGNKISPDRYLMCSVLNACAMLKFFEGGKQIHCQVLRRATEMDVSVVNALIDLYSKCGRVQGARKIFDQMVDRNVISWTTMISGYMQNAFDKEAMKLFSEMTKLGWNPDEVVCATILMSCGSIEALEQGREVHAYIIKANLECDPYVKNGLIDMYTKCNSLTDARRVFDVTDCQNVVCYNALIEGYSRHEQLVYLFGEDTTSSKLHDIVILNSTTIYDFCKGIANSKTMPRYADTSAKTSSGFQLHPENIYDKYFAESGGVYSSKVNYGSYDIQTLLRWCAFAIPWTFTEGEY</sequence>
<reference evidence="3" key="2">
    <citation type="journal article" date="2023" name="Plants (Basel)">
        <title>Annotation of the Turnera subulata (Passifloraceae) Draft Genome Reveals the S-Locus Evolved after the Divergence of Turneroideae from Passifloroideae in a Stepwise Manner.</title>
        <authorList>
            <person name="Henning P.M."/>
            <person name="Roalson E.H."/>
            <person name="Mir W."/>
            <person name="McCubbin A.G."/>
            <person name="Shore J.S."/>
        </authorList>
    </citation>
    <scope>NUCLEOTIDE SEQUENCE</scope>
    <source>
        <strain evidence="3">F60SS</strain>
    </source>
</reference>
<keyword evidence="4" id="KW-1185">Reference proteome</keyword>